<dbReference type="OrthoDB" id="1362197at2"/>
<keyword evidence="3" id="KW-1185">Reference proteome</keyword>
<gene>
    <name evidence="2" type="ORF">LPB136_13295</name>
</gene>
<accession>A0A1L3JMY1</accession>
<sequence length="93" mass="11262">MKIVFKESFVKRLENQLRFIAKDKPKAARKFKKDVLIKIKTIATNPYLYRKSIYFEDESIRDLIFRGYTIVYRITKKQIEVFGFVKYQEKSVD</sequence>
<dbReference type="InterPro" id="IPR007712">
    <property type="entry name" value="RelE/ParE_toxin"/>
</dbReference>
<evidence type="ECO:0000313" key="2">
    <source>
        <dbReference type="EMBL" id="APG66506.1"/>
    </source>
</evidence>
<proteinExistence type="predicted"/>
<name>A0A1L3JMY1_9FLAO</name>
<dbReference type="Proteomes" id="UP000181898">
    <property type="component" value="Chromosome"/>
</dbReference>
<organism evidence="2 3">
    <name type="scientific">Tenacibaculum todarodis</name>
    <dbReference type="NCBI Taxonomy" id="1850252"/>
    <lineage>
        <taxon>Bacteria</taxon>
        <taxon>Pseudomonadati</taxon>
        <taxon>Bacteroidota</taxon>
        <taxon>Flavobacteriia</taxon>
        <taxon>Flavobacteriales</taxon>
        <taxon>Flavobacteriaceae</taxon>
        <taxon>Tenacibaculum</taxon>
    </lineage>
</organism>
<dbReference type="EMBL" id="CP018155">
    <property type="protein sequence ID" value="APG66506.1"/>
    <property type="molecule type" value="Genomic_DNA"/>
</dbReference>
<evidence type="ECO:0008006" key="4">
    <source>
        <dbReference type="Google" id="ProtNLM"/>
    </source>
</evidence>
<dbReference type="Pfam" id="PF05016">
    <property type="entry name" value="ParE_toxin"/>
    <property type="match status" value="1"/>
</dbReference>
<dbReference type="KEGG" id="ten:LPB136_13295"/>
<dbReference type="STRING" id="1850252.LPB136_13295"/>
<keyword evidence="1" id="KW-1277">Toxin-antitoxin system</keyword>
<evidence type="ECO:0000256" key="1">
    <source>
        <dbReference type="ARBA" id="ARBA00022649"/>
    </source>
</evidence>
<reference evidence="2 3" key="1">
    <citation type="submission" date="2016-11" db="EMBL/GenBank/DDBJ databases">
        <title>Tenacibaculum sp. LPB0136, isolated from marine environment.</title>
        <authorList>
            <person name="Kim E."/>
            <person name="Yi H."/>
        </authorList>
    </citation>
    <scope>NUCLEOTIDE SEQUENCE [LARGE SCALE GENOMIC DNA]</scope>
    <source>
        <strain evidence="2 3">LPB0136</strain>
    </source>
</reference>
<dbReference type="RefSeq" id="WP_072557000.1">
    <property type="nucleotide sequence ID" value="NZ_CP018155.1"/>
</dbReference>
<protein>
    <recommendedName>
        <fullName evidence="4">Plasmid stabilization protein</fullName>
    </recommendedName>
</protein>
<evidence type="ECO:0000313" key="3">
    <source>
        <dbReference type="Proteomes" id="UP000181898"/>
    </source>
</evidence>
<dbReference type="AlphaFoldDB" id="A0A1L3JMY1"/>
<dbReference type="Gene3D" id="3.30.2310.20">
    <property type="entry name" value="RelE-like"/>
    <property type="match status" value="1"/>
</dbReference>
<dbReference type="InterPro" id="IPR035093">
    <property type="entry name" value="RelE/ParE_toxin_dom_sf"/>
</dbReference>